<dbReference type="InterPro" id="IPR056798">
    <property type="entry name" value="ADH_Fe_C"/>
</dbReference>
<dbReference type="InterPro" id="IPR001670">
    <property type="entry name" value="ADH_Fe/GldA"/>
</dbReference>
<dbReference type="InterPro" id="IPR018211">
    <property type="entry name" value="ADH_Fe_CS"/>
</dbReference>
<feature type="domain" description="Alcohol dehydrogenase iron-type/glycerol dehydrogenase GldA" evidence="5">
    <location>
        <begin position="12"/>
        <end position="181"/>
    </location>
</feature>
<dbReference type="Proteomes" id="UP000092213">
    <property type="component" value="Chromosome"/>
</dbReference>
<dbReference type="RefSeq" id="WP_066668143.1">
    <property type="nucleotide sequence ID" value="NZ_CP016171.1"/>
</dbReference>
<evidence type="ECO:0000256" key="1">
    <source>
        <dbReference type="ARBA" id="ARBA00001962"/>
    </source>
</evidence>
<evidence type="ECO:0000313" key="8">
    <source>
        <dbReference type="Proteomes" id="UP000092213"/>
    </source>
</evidence>
<dbReference type="GO" id="GO:0004022">
    <property type="term" value="F:alcohol dehydrogenase (NAD+) activity"/>
    <property type="evidence" value="ECO:0007669"/>
    <property type="project" value="TreeGrafter"/>
</dbReference>
<dbReference type="InterPro" id="IPR039697">
    <property type="entry name" value="Alcohol_dehydrogenase_Fe"/>
</dbReference>
<dbReference type="PROSITE" id="PS00913">
    <property type="entry name" value="ADH_IRON_1"/>
    <property type="match status" value="1"/>
</dbReference>
<comment type="similarity">
    <text evidence="2">Belongs to the iron-containing alcohol dehydrogenase family.</text>
</comment>
<evidence type="ECO:0000256" key="3">
    <source>
        <dbReference type="ARBA" id="ARBA00023002"/>
    </source>
</evidence>
<dbReference type="GO" id="GO:0046872">
    <property type="term" value="F:metal ion binding"/>
    <property type="evidence" value="ECO:0007669"/>
    <property type="project" value="InterPro"/>
</dbReference>
<gene>
    <name evidence="7" type="ORF">BAU08_03435</name>
</gene>
<dbReference type="AlphaFoldDB" id="A0A193FTK0"/>
<dbReference type="Gene3D" id="1.20.1090.10">
    <property type="entry name" value="Dehydroquinate synthase-like - alpha domain"/>
    <property type="match status" value="1"/>
</dbReference>
<organism evidence="7 8">
    <name type="scientific">Bordetella bronchialis</name>
    <dbReference type="NCBI Taxonomy" id="463025"/>
    <lineage>
        <taxon>Bacteria</taxon>
        <taxon>Pseudomonadati</taxon>
        <taxon>Pseudomonadota</taxon>
        <taxon>Betaproteobacteria</taxon>
        <taxon>Burkholderiales</taxon>
        <taxon>Alcaligenaceae</taxon>
        <taxon>Bordetella</taxon>
    </lineage>
</organism>
<dbReference type="STRING" id="463025.BAU08_03435"/>
<evidence type="ECO:0000259" key="6">
    <source>
        <dbReference type="Pfam" id="PF25137"/>
    </source>
</evidence>
<name>A0A193FTK0_9BORD</name>
<accession>A0A193FTK0</accession>
<dbReference type="Pfam" id="PF00465">
    <property type="entry name" value="Fe-ADH"/>
    <property type="match status" value="1"/>
</dbReference>
<dbReference type="Pfam" id="PF25137">
    <property type="entry name" value="ADH_Fe_C"/>
    <property type="match status" value="1"/>
</dbReference>
<reference evidence="7 8" key="1">
    <citation type="submission" date="2016-06" db="EMBL/GenBank/DDBJ databases">
        <title>Complete genome sequences of Bordetella bronchialis and Bordetella flabilis.</title>
        <authorList>
            <person name="LiPuma J.J."/>
            <person name="Spilker T."/>
        </authorList>
    </citation>
    <scope>NUCLEOTIDE SEQUENCE [LARGE SCALE GENOMIC DNA]</scope>
    <source>
        <strain evidence="7 8">AU17976</strain>
    </source>
</reference>
<protein>
    <submittedName>
        <fullName evidence="7">Alcohol dehydrogenase</fullName>
    </submittedName>
</protein>
<dbReference type="PANTHER" id="PTHR11496:SF102">
    <property type="entry name" value="ALCOHOL DEHYDROGENASE 4"/>
    <property type="match status" value="1"/>
</dbReference>
<dbReference type="FunFam" id="1.20.1090.10:FF:000001">
    <property type="entry name" value="Aldehyde-alcohol dehydrogenase"/>
    <property type="match status" value="1"/>
</dbReference>
<evidence type="ECO:0000313" key="7">
    <source>
        <dbReference type="EMBL" id="ANN70511.1"/>
    </source>
</evidence>
<dbReference type="PANTHER" id="PTHR11496">
    <property type="entry name" value="ALCOHOL DEHYDROGENASE"/>
    <property type="match status" value="1"/>
</dbReference>
<dbReference type="FunFam" id="3.40.50.1970:FF:000003">
    <property type="entry name" value="Alcohol dehydrogenase, iron-containing"/>
    <property type="match status" value="1"/>
</dbReference>
<sequence>MTATDISTFFCPTRLHMGAGSHRKLGDILRAQGCQRLFIVIDGALLEGEFYAGIRGMMEDLGIAVSSYSEIEPDPSAITVERAFAACQAHGATALLAVGGGSAMDVAKAVGILATNGGRIHDYEGIEKFSTPPLPLVAIPTTAGTGSEVSGSCVITDTEKNLKMSIRHALLNPARFAILDPLALRTLPAHVAAHSGMDAFVHAFESYISRQANLVTDAINIQAIELLAANIRPFVANRDNLEAGLNMLVGSALAGITFGQTGLGNVHCMARFVGAYWHLSHGLSNAVCLPHVARFNLPANPRKFARVAAAMDRPVRGLPEMDAARAAVDAIEALCRDLAIPARLRDVGATEDKFDEIAELCTQANYNRWNPRTTTTADFRALFAQAF</sequence>
<keyword evidence="4" id="KW-0520">NAD</keyword>
<proteinExistence type="inferred from homology"/>
<dbReference type="Gene3D" id="3.40.50.1970">
    <property type="match status" value="1"/>
</dbReference>
<comment type="cofactor">
    <cofactor evidence="1">
        <name>Fe cation</name>
        <dbReference type="ChEBI" id="CHEBI:24875"/>
    </cofactor>
</comment>
<dbReference type="SUPFAM" id="SSF56796">
    <property type="entry name" value="Dehydroquinate synthase-like"/>
    <property type="match status" value="1"/>
</dbReference>
<dbReference type="EMBL" id="CP016171">
    <property type="protein sequence ID" value="ANN70511.1"/>
    <property type="molecule type" value="Genomic_DNA"/>
</dbReference>
<keyword evidence="3" id="KW-0560">Oxidoreductase</keyword>
<feature type="domain" description="Fe-containing alcohol dehydrogenase-like C-terminal" evidence="6">
    <location>
        <begin position="193"/>
        <end position="386"/>
    </location>
</feature>
<evidence type="ECO:0000259" key="5">
    <source>
        <dbReference type="Pfam" id="PF00465"/>
    </source>
</evidence>
<evidence type="ECO:0000256" key="2">
    <source>
        <dbReference type="ARBA" id="ARBA00007358"/>
    </source>
</evidence>
<evidence type="ECO:0000256" key="4">
    <source>
        <dbReference type="ARBA" id="ARBA00023027"/>
    </source>
</evidence>
<dbReference type="CDD" id="cd08551">
    <property type="entry name" value="Fe-ADH"/>
    <property type="match status" value="1"/>
</dbReference>